<dbReference type="STRING" id="2316362.A0A4Q2CYX2"/>
<sequence>MEGISIGKTTTEDRNGKDLGNKPPTFGGERSELNNFLHRLAISLALNPTNYATHAQKIFFTISYLTDEAGLWADAWMKSIPESEEGQEKDWGTFKDFIAELQETFQPTNEENNAMIRLDKLRQEDRHASEILTKFKLEARKAGLLRSGAMDDGNAKQLIQKLKKTLKPGLVEKLIMLNPQPTTFEDWCKKAITLDDIWYEARETMKGLRPPPKNPVTKSRSVSTAVTTIGKLTKEERDRCIKENLCFRCRSPKHMAKDCDGPGRPPKEAPRATSNPRQQPKKPTPRYDAKQTYSHIRSIIYNMDPEFYEEFSQLMDENQPLPEEVASRSTPF</sequence>
<keyword evidence="5" id="KW-1185">Reference proteome</keyword>
<dbReference type="EMBL" id="SDEE01001435">
    <property type="protein sequence ID" value="RXW12060.1"/>
    <property type="molecule type" value="Genomic_DNA"/>
</dbReference>
<dbReference type="PANTHER" id="PTHR15503:SF22">
    <property type="entry name" value="TRANSPOSON TY3-I GAG POLYPROTEIN"/>
    <property type="match status" value="1"/>
</dbReference>
<keyword evidence="1" id="KW-0862">Zinc</keyword>
<dbReference type="InterPro" id="IPR032567">
    <property type="entry name" value="RTL1-rel"/>
</dbReference>
<dbReference type="InterPro" id="IPR045358">
    <property type="entry name" value="Ty3_capsid"/>
</dbReference>
<feature type="region of interest" description="Disordered" evidence="2">
    <location>
        <begin position="311"/>
        <end position="332"/>
    </location>
</feature>
<name>A0A4Q2CYX2_9AGAR</name>
<organism evidence="4 5">
    <name type="scientific">Candolleomyces aberdarensis</name>
    <dbReference type="NCBI Taxonomy" id="2316362"/>
    <lineage>
        <taxon>Eukaryota</taxon>
        <taxon>Fungi</taxon>
        <taxon>Dikarya</taxon>
        <taxon>Basidiomycota</taxon>
        <taxon>Agaricomycotina</taxon>
        <taxon>Agaricomycetes</taxon>
        <taxon>Agaricomycetidae</taxon>
        <taxon>Agaricales</taxon>
        <taxon>Agaricineae</taxon>
        <taxon>Psathyrellaceae</taxon>
        <taxon>Candolleomyces</taxon>
    </lineage>
</organism>
<feature type="region of interest" description="Disordered" evidence="2">
    <location>
        <begin position="1"/>
        <end position="30"/>
    </location>
</feature>
<dbReference type="GO" id="GO:0003676">
    <property type="term" value="F:nucleic acid binding"/>
    <property type="evidence" value="ECO:0007669"/>
    <property type="project" value="InterPro"/>
</dbReference>
<reference evidence="4 5" key="1">
    <citation type="submission" date="2019-01" db="EMBL/GenBank/DDBJ databases">
        <title>Draft genome sequence of Psathyrella aberdarensis IHI B618.</title>
        <authorList>
            <person name="Buettner E."/>
            <person name="Kellner H."/>
        </authorList>
    </citation>
    <scope>NUCLEOTIDE SEQUENCE [LARGE SCALE GENOMIC DNA]</scope>
    <source>
        <strain evidence="4 5">IHI B618</strain>
    </source>
</reference>
<dbReference type="PANTHER" id="PTHR15503">
    <property type="entry name" value="LDOC1 RELATED"/>
    <property type="match status" value="1"/>
</dbReference>
<feature type="domain" description="CCHC-type" evidence="3">
    <location>
        <begin position="246"/>
        <end position="259"/>
    </location>
</feature>
<dbReference type="GO" id="GO:0008270">
    <property type="term" value="F:zinc ion binding"/>
    <property type="evidence" value="ECO:0007669"/>
    <property type="project" value="UniProtKB-KW"/>
</dbReference>
<keyword evidence="1" id="KW-0479">Metal-binding</keyword>
<dbReference type="Pfam" id="PF19259">
    <property type="entry name" value="Ty3_capsid"/>
    <property type="match status" value="1"/>
</dbReference>
<dbReference type="InterPro" id="IPR001878">
    <property type="entry name" value="Znf_CCHC"/>
</dbReference>
<keyword evidence="1" id="KW-0863">Zinc-finger</keyword>
<evidence type="ECO:0000313" key="5">
    <source>
        <dbReference type="Proteomes" id="UP000290288"/>
    </source>
</evidence>
<evidence type="ECO:0000256" key="1">
    <source>
        <dbReference type="PROSITE-ProRule" id="PRU00047"/>
    </source>
</evidence>
<evidence type="ECO:0000256" key="2">
    <source>
        <dbReference type="SAM" id="MobiDB-lite"/>
    </source>
</evidence>
<evidence type="ECO:0000259" key="3">
    <source>
        <dbReference type="PROSITE" id="PS50158"/>
    </source>
</evidence>
<proteinExistence type="predicted"/>
<dbReference type="AlphaFoldDB" id="A0A4Q2CYX2"/>
<gene>
    <name evidence="4" type="ORF">EST38_g13795</name>
</gene>
<feature type="compositionally biased region" description="Basic and acidic residues" evidence="2">
    <location>
        <begin position="255"/>
        <end position="270"/>
    </location>
</feature>
<dbReference type="PROSITE" id="PS50158">
    <property type="entry name" value="ZF_CCHC"/>
    <property type="match status" value="1"/>
</dbReference>
<evidence type="ECO:0000313" key="4">
    <source>
        <dbReference type="EMBL" id="RXW12060.1"/>
    </source>
</evidence>
<comment type="caution">
    <text evidence="4">The sequence shown here is derived from an EMBL/GenBank/DDBJ whole genome shotgun (WGS) entry which is preliminary data.</text>
</comment>
<feature type="compositionally biased region" description="Basic and acidic residues" evidence="2">
    <location>
        <begin position="10"/>
        <end position="20"/>
    </location>
</feature>
<dbReference type="Proteomes" id="UP000290288">
    <property type="component" value="Unassembled WGS sequence"/>
</dbReference>
<accession>A0A4Q2CYX2</accession>
<dbReference type="OrthoDB" id="2895259at2759"/>
<protein>
    <recommendedName>
        <fullName evidence="3">CCHC-type domain-containing protein</fullName>
    </recommendedName>
</protein>
<feature type="region of interest" description="Disordered" evidence="2">
    <location>
        <begin position="255"/>
        <end position="294"/>
    </location>
</feature>